<dbReference type="AlphaFoldDB" id="A0A9Q3W8Z8"/>
<dbReference type="InterPro" id="IPR029033">
    <property type="entry name" value="His_PPase_superfam"/>
</dbReference>
<dbReference type="Pfam" id="PF00300">
    <property type="entry name" value="His_Phos_1"/>
    <property type="match status" value="1"/>
</dbReference>
<comment type="caution">
    <text evidence="1">The sequence shown here is derived from an EMBL/GenBank/DDBJ whole genome shotgun (WGS) entry which is preliminary data.</text>
</comment>
<dbReference type="EMBL" id="JAJVKT010000025">
    <property type="protein sequence ID" value="MCE7510517.1"/>
    <property type="molecule type" value="Genomic_DNA"/>
</dbReference>
<proteinExistence type="predicted"/>
<dbReference type="Proteomes" id="UP001107961">
    <property type="component" value="Unassembled WGS sequence"/>
</dbReference>
<reference evidence="1" key="1">
    <citation type="submission" date="2022-01" db="EMBL/GenBank/DDBJ databases">
        <authorList>
            <person name="Karlyshev A.V."/>
            <person name="Jaspars M."/>
        </authorList>
    </citation>
    <scope>NUCLEOTIDE SEQUENCE</scope>
    <source>
        <strain evidence="1">AGSA3-2</strain>
    </source>
</reference>
<name>A0A9Q3W8Z8_9GAMM</name>
<gene>
    <name evidence="1" type="ORF">LZG35_17915</name>
</gene>
<evidence type="ECO:0000313" key="1">
    <source>
        <dbReference type="EMBL" id="MCE7510517.1"/>
    </source>
</evidence>
<dbReference type="KEGG" id="axe:P40_07440"/>
<dbReference type="CDD" id="cd07040">
    <property type="entry name" value="HP"/>
    <property type="match status" value="1"/>
</dbReference>
<sequence length="225" mass="25307">MARLHPRLLHALNLLPSNRPVHLLTRHSVRELAKNGFADYRLPLTPEGIELARDWGGQLARPVSAFYSSPVGRCVDTAKAMAEGALRAGLIDRPMDVLTDNTLVEPGCYVQDMNRVGPTFLKMGAMRFLNRHLQNPFEGMLSPADGCAKLAGYLRDREPGRGELAVHVTHDTILAVLVAELEGRRSINQDDWPWMMEGLWVWFQDGGMHWVWRGERGHRLLRASA</sequence>
<dbReference type="InterPro" id="IPR013078">
    <property type="entry name" value="His_Pase_superF_clade-1"/>
</dbReference>
<dbReference type="GeneID" id="94686255"/>
<dbReference type="Gene3D" id="3.40.50.1240">
    <property type="entry name" value="Phosphoglycerate mutase-like"/>
    <property type="match status" value="1"/>
</dbReference>
<dbReference type="RefSeq" id="WP_080530713.1">
    <property type="nucleotide sequence ID" value="NZ_CBDDTQ010000001.1"/>
</dbReference>
<accession>A0A9Q3W8Z8</accession>
<keyword evidence="2" id="KW-1185">Reference proteome</keyword>
<evidence type="ECO:0000313" key="2">
    <source>
        <dbReference type="Proteomes" id="UP001107961"/>
    </source>
</evidence>
<organism evidence="1 2">
    <name type="scientific">Alloalcanivorax xenomutans</name>
    <dbReference type="NCBI Taxonomy" id="1094342"/>
    <lineage>
        <taxon>Bacteria</taxon>
        <taxon>Pseudomonadati</taxon>
        <taxon>Pseudomonadota</taxon>
        <taxon>Gammaproteobacteria</taxon>
        <taxon>Oceanospirillales</taxon>
        <taxon>Alcanivoracaceae</taxon>
        <taxon>Alloalcanivorax</taxon>
    </lineage>
</organism>
<protein>
    <submittedName>
        <fullName evidence="1">Histidine phosphatase family protein</fullName>
    </submittedName>
</protein>
<dbReference type="SUPFAM" id="SSF53254">
    <property type="entry name" value="Phosphoglycerate mutase-like"/>
    <property type="match status" value="1"/>
</dbReference>